<dbReference type="GO" id="GO:0003700">
    <property type="term" value="F:DNA-binding transcription factor activity"/>
    <property type="evidence" value="ECO:0007669"/>
    <property type="project" value="InterPro"/>
</dbReference>
<name>A0A238JJ78_9RHOB</name>
<dbReference type="OrthoDB" id="9802944at2"/>
<dbReference type="PROSITE" id="PS50937">
    <property type="entry name" value="HTH_MERR_2"/>
    <property type="match status" value="1"/>
</dbReference>
<dbReference type="RefSeq" id="WP_099248703.1">
    <property type="nucleotide sequence ID" value="NZ_FXXP01000003.1"/>
</dbReference>
<organism evidence="3 4">
    <name type="scientific">Pelagimonas phthalicica</name>
    <dbReference type="NCBI Taxonomy" id="1037362"/>
    <lineage>
        <taxon>Bacteria</taxon>
        <taxon>Pseudomonadati</taxon>
        <taxon>Pseudomonadota</taxon>
        <taxon>Alphaproteobacteria</taxon>
        <taxon>Rhodobacterales</taxon>
        <taxon>Roseobacteraceae</taxon>
        <taxon>Pelagimonas</taxon>
    </lineage>
</organism>
<sequence>MKIAEAAAESDLSADTIRFYEREGLVGPIARSPDGHRAFSAKDLRWLRLFERLRSTGMPLNEMRRYAELARSGDATLALRKAMLVRHQHRLEHQQSRINACRTLIEEKIVLYTQQEEQSQKEQLP</sequence>
<dbReference type="Pfam" id="PF13411">
    <property type="entry name" value="MerR_1"/>
    <property type="match status" value="1"/>
</dbReference>
<evidence type="ECO:0000313" key="3">
    <source>
        <dbReference type="EMBL" id="SMX29992.1"/>
    </source>
</evidence>
<feature type="domain" description="HTH merR-type" evidence="2">
    <location>
        <begin position="1"/>
        <end position="69"/>
    </location>
</feature>
<dbReference type="InterPro" id="IPR000551">
    <property type="entry name" value="MerR-type_HTH_dom"/>
</dbReference>
<evidence type="ECO:0000256" key="1">
    <source>
        <dbReference type="ARBA" id="ARBA00023125"/>
    </source>
</evidence>
<dbReference type="CDD" id="cd01109">
    <property type="entry name" value="HTH_YyaN"/>
    <property type="match status" value="1"/>
</dbReference>
<dbReference type="PANTHER" id="PTHR30204:SF98">
    <property type="entry name" value="HTH-TYPE TRANSCRIPTIONAL REGULATOR ADHR"/>
    <property type="match status" value="1"/>
</dbReference>
<reference evidence="4" key="1">
    <citation type="submission" date="2017-05" db="EMBL/GenBank/DDBJ databases">
        <authorList>
            <person name="Rodrigo-Torres L."/>
            <person name="Arahal R. D."/>
            <person name="Lucena T."/>
        </authorList>
    </citation>
    <scope>NUCLEOTIDE SEQUENCE [LARGE SCALE GENOMIC DNA]</scope>
    <source>
        <strain evidence="4">CECT 8649</strain>
    </source>
</reference>
<accession>A0A238JJ78</accession>
<evidence type="ECO:0000259" key="2">
    <source>
        <dbReference type="PROSITE" id="PS50937"/>
    </source>
</evidence>
<proteinExistence type="predicted"/>
<gene>
    <name evidence="3" type="primary">adhR</name>
    <name evidence="3" type="ORF">TRP8649_04132</name>
</gene>
<dbReference type="SUPFAM" id="SSF46955">
    <property type="entry name" value="Putative DNA-binding domain"/>
    <property type="match status" value="1"/>
</dbReference>
<protein>
    <submittedName>
        <fullName evidence="3">HTH-type transcriptional regulator AdhR</fullName>
    </submittedName>
</protein>
<dbReference type="InterPro" id="IPR009061">
    <property type="entry name" value="DNA-bd_dom_put_sf"/>
</dbReference>
<dbReference type="SMART" id="SM00422">
    <property type="entry name" value="HTH_MERR"/>
    <property type="match status" value="1"/>
</dbReference>
<dbReference type="InterPro" id="IPR047057">
    <property type="entry name" value="MerR_fam"/>
</dbReference>
<keyword evidence="1" id="KW-0238">DNA-binding</keyword>
<dbReference type="Gene3D" id="1.10.1660.10">
    <property type="match status" value="1"/>
</dbReference>
<dbReference type="PANTHER" id="PTHR30204">
    <property type="entry name" value="REDOX-CYCLING DRUG-SENSING TRANSCRIPTIONAL ACTIVATOR SOXR"/>
    <property type="match status" value="1"/>
</dbReference>
<dbReference type="AlphaFoldDB" id="A0A238JJ78"/>
<evidence type="ECO:0000313" key="4">
    <source>
        <dbReference type="Proteomes" id="UP000225972"/>
    </source>
</evidence>
<dbReference type="PROSITE" id="PS00552">
    <property type="entry name" value="HTH_MERR_1"/>
    <property type="match status" value="1"/>
</dbReference>
<dbReference type="GO" id="GO:0003677">
    <property type="term" value="F:DNA binding"/>
    <property type="evidence" value="ECO:0007669"/>
    <property type="project" value="UniProtKB-KW"/>
</dbReference>
<dbReference type="Proteomes" id="UP000225972">
    <property type="component" value="Unassembled WGS sequence"/>
</dbReference>
<keyword evidence="4" id="KW-1185">Reference proteome</keyword>
<dbReference type="EMBL" id="FXXP01000003">
    <property type="protein sequence ID" value="SMX29992.1"/>
    <property type="molecule type" value="Genomic_DNA"/>
</dbReference>